<feature type="chain" id="PRO_5043874897" evidence="1">
    <location>
        <begin position="23"/>
        <end position="96"/>
    </location>
</feature>
<name>A0AAV0X4U7_9HEMI</name>
<gene>
    <name evidence="2" type="ORF">MEUPH1_LOCUS17751</name>
</gene>
<accession>A0AAV0X4U7</accession>
<feature type="signal peptide" evidence="1">
    <location>
        <begin position="1"/>
        <end position="22"/>
    </location>
</feature>
<dbReference type="Proteomes" id="UP001160148">
    <property type="component" value="Unassembled WGS sequence"/>
</dbReference>
<proteinExistence type="predicted"/>
<dbReference type="EMBL" id="CARXXK010000003">
    <property type="protein sequence ID" value="CAI6362706.1"/>
    <property type="molecule type" value="Genomic_DNA"/>
</dbReference>
<dbReference type="AlphaFoldDB" id="A0AAV0X4U7"/>
<organism evidence="2 3">
    <name type="scientific">Macrosiphum euphorbiae</name>
    <name type="common">potato aphid</name>
    <dbReference type="NCBI Taxonomy" id="13131"/>
    <lineage>
        <taxon>Eukaryota</taxon>
        <taxon>Metazoa</taxon>
        <taxon>Ecdysozoa</taxon>
        <taxon>Arthropoda</taxon>
        <taxon>Hexapoda</taxon>
        <taxon>Insecta</taxon>
        <taxon>Pterygota</taxon>
        <taxon>Neoptera</taxon>
        <taxon>Paraneoptera</taxon>
        <taxon>Hemiptera</taxon>
        <taxon>Sternorrhyncha</taxon>
        <taxon>Aphidomorpha</taxon>
        <taxon>Aphidoidea</taxon>
        <taxon>Aphididae</taxon>
        <taxon>Macrosiphini</taxon>
        <taxon>Macrosiphum</taxon>
    </lineage>
</organism>
<evidence type="ECO:0000313" key="2">
    <source>
        <dbReference type="EMBL" id="CAI6362706.1"/>
    </source>
</evidence>
<protein>
    <submittedName>
        <fullName evidence="2">Uncharacterized protein</fullName>
    </submittedName>
</protein>
<keyword evidence="3" id="KW-1185">Reference proteome</keyword>
<sequence length="96" mass="10965">MQIAVRTLSFLLIVVIFESTESTMYMKHGQYLEPVLEPISSTVESIPIYKLSRGFEAGSVKEYFDKTTLLTAKNINKLKEDEPHKEENAKIKSLIN</sequence>
<evidence type="ECO:0000313" key="3">
    <source>
        <dbReference type="Proteomes" id="UP001160148"/>
    </source>
</evidence>
<comment type="caution">
    <text evidence="2">The sequence shown here is derived from an EMBL/GenBank/DDBJ whole genome shotgun (WGS) entry which is preliminary data.</text>
</comment>
<evidence type="ECO:0000256" key="1">
    <source>
        <dbReference type="SAM" id="SignalP"/>
    </source>
</evidence>
<keyword evidence="1" id="KW-0732">Signal</keyword>
<reference evidence="2 3" key="1">
    <citation type="submission" date="2023-01" db="EMBL/GenBank/DDBJ databases">
        <authorList>
            <person name="Whitehead M."/>
        </authorList>
    </citation>
    <scope>NUCLEOTIDE SEQUENCE [LARGE SCALE GENOMIC DNA]</scope>
</reference>